<dbReference type="Pfam" id="PF14028">
    <property type="entry name" value="Lant_dehydr_C"/>
    <property type="match status" value="1"/>
</dbReference>
<feature type="domain" description="Lantibiotic dehydratase N-terminal" evidence="2">
    <location>
        <begin position="47"/>
        <end position="691"/>
    </location>
</feature>
<feature type="domain" description="Thiopeptide-type bacteriocin biosynthesis" evidence="3">
    <location>
        <begin position="769"/>
        <end position="1040"/>
    </location>
</feature>
<gene>
    <name evidence="4" type="ORF">GCM10011514_43120</name>
</gene>
<evidence type="ECO:0000313" key="5">
    <source>
        <dbReference type="Proteomes" id="UP000609064"/>
    </source>
</evidence>
<evidence type="ECO:0000259" key="2">
    <source>
        <dbReference type="Pfam" id="PF04738"/>
    </source>
</evidence>
<dbReference type="Proteomes" id="UP000609064">
    <property type="component" value="Unassembled WGS sequence"/>
</dbReference>
<keyword evidence="1" id="KW-0175">Coiled coil</keyword>
<dbReference type="Pfam" id="PF04738">
    <property type="entry name" value="Lant_dehydr_N"/>
    <property type="match status" value="1"/>
</dbReference>
<evidence type="ECO:0008006" key="6">
    <source>
        <dbReference type="Google" id="ProtNLM"/>
    </source>
</evidence>
<name>A0A917DVA7_9BACT</name>
<reference evidence="4" key="2">
    <citation type="submission" date="2020-09" db="EMBL/GenBank/DDBJ databases">
        <authorList>
            <person name="Sun Q."/>
            <person name="Zhou Y."/>
        </authorList>
    </citation>
    <scope>NUCLEOTIDE SEQUENCE</scope>
    <source>
        <strain evidence="4">CGMCC 1.15958</strain>
    </source>
</reference>
<feature type="coiled-coil region" evidence="1">
    <location>
        <begin position="262"/>
        <end position="299"/>
    </location>
</feature>
<evidence type="ECO:0000313" key="4">
    <source>
        <dbReference type="EMBL" id="GGD74440.1"/>
    </source>
</evidence>
<dbReference type="AlphaFoldDB" id="A0A917DVA7"/>
<dbReference type="NCBIfam" id="TIGR03891">
    <property type="entry name" value="thiopep_ocin"/>
    <property type="match status" value="1"/>
</dbReference>
<accession>A0A917DVA7</accession>
<evidence type="ECO:0000259" key="3">
    <source>
        <dbReference type="Pfam" id="PF14028"/>
    </source>
</evidence>
<comment type="caution">
    <text evidence="4">The sequence shown here is derived from an EMBL/GenBank/DDBJ whole genome shotgun (WGS) entry which is preliminary data.</text>
</comment>
<organism evidence="4 5">
    <name type="scientific">Emticicia aquatilis</name>
    <dbReference type="NCBI Taxonomy" id="1537369"/>
    <lineage>
        <taxon>Bacteria</taxon>
        <taxon>Pseudomonadati</taxon>
        <taxon>Bacteroidota</taxon>
        <taxon>Cytophagia</taxon>
        <taxon>Cytophagales</taxon>
        <taxon>Leadbetterellaceae</taxon>
        <taxon>Emticicia</taxon>
    </lineage>
</organism>
<keyword evidence="5" id="KW-1185">Reference proteome</keyword>
<reference evidence="4" key="1">
    <citation type="journal article" date="2014" name="Int. J. Syst. Evol. Microbiol.">
        <title>Complete genome sequence of Corynebacterium casei LMG S-19264T (=DSM 44701T), isolated from a smear-ripened cheese.</title>
        <authorList>
            <consortium name="US DOE Joint Genome Institute (JGI-PGF)"/>
            <person name="Walter F."/>
            <person name="Albersmeier A."/>
            <person name="Kalinowski J."/>
            <person name="Ruckert C."/>
        </authorList>
    </citation>
    <scope>NUCLEOTIDE SEQUENCE</scope>
    <source>
        <strain evidence="4">CGMCC 1.15958</strain>
    </source>
</reference>
<dbReference type="InterPro" id="IPR023809">
    <property type="entry name" value="Thiopep_bacteriocin_synth_dom"/>
</dbReference>
<dbReference type="InterPro" id="IPR006827">
    <property type="entry name" value="Lant_deHydtase_N"/>
</dbReference>
<dbReference type="EMBL" id="BMKK01000011">
    <property type="protein sequence ID" value="GGD74440.1"/>
    <property type="molecule type" value="Genomic_DNA"/>
</dbReference>
<dbReference type="RefSeq" id="WP_188769310.1">
    <property type="nucleotide sequence ID" value="NZ_BMKK01000011.1"/>
</dbReference>
<sequence>MENFSSHDFYVIRRPRFSVEDLLDFNNQLNDQNEFAFQQNIKQLYANQAYQEAIYVASPDLHKEMMRWLDGEEIDSKSAHKLSLTLYKYLCRMHVRCTPYGLFAGCLTGEIRNENTNLNFDSKHSIYKHSRLDMNYVSELVQYLLQKPEIRNQLTFFPNNSLYRIANQYRYSECRLRNKTRDYVLSSIKSTPYIELVLTIAKKGATIETIVENLLKLEDIEKTEAQEFIDELISSQVLMSELEPTVTGEEFFLVLIAKLQKLNHTEEIIQNLILIKENLENQDSNIEKYRNIEQVLKQNFTKTSAKDLIQVDLFYKTTQNILNKKVVDKVSQDLRTILPYSILGVNPDLNTFKRRFYDRYEEKEVPLVLALDNDLGIGYGSAQGSRSDNTPLIEGLMINGRKTTDKTTAWGKLQQFKHKKFQEAIHNNETVVKLTPKDLENIDKLDKTPIIDSFFLMGSLYADSVQSIDNNDFKFSLNSYYGPSAANILGRFCHGDTILAEKVKSLLTIEESFHEDVIYAEVVHLPEARIGNILLRPQLRAYEIPYLGNSSVDLEHQISIDDLMISVRAGEIILKSKRLNKRVFPRLSTAHNFHIGLPVYRFLCDLQGELGRTFIDWDWGTMFSKEPFHPRIEFGNIILSKAKWFIRKSEIPPLPNNNIKEYFEQLCLKMNIPRYVLLSEGDNELLLDMSFQPSLSVLLEKLKKRNLITLTEFLGTPNNCFLEENGRKITNELVIPFSKEQKINSVSKQLLRNQLVRSPQRTFVPGSEWLYIKIYTGTKANDTVLSEVIKPLAEELIDIKAITKWFFIRYRDTDEHIRIRFYNDSNKDFWKYVLGELEKKLQPYIENEIVSRVQIDTYQREIERYGKLTMELSEDVFFYDSVAVVNFIDMLSGDEGEYYRWLFALRGVDTFLDAFGYSLTQKYELLQERKHSFFMEFGGGDDLQVQLNNKYRSQSSNIEAILNPVNKNEELTEAIEVFDYRTQQLSVIATKLSKINEDYPSSFKVEELMPSYLHMFLNRLFLSNQRLHELVIYHYLEKYYKSQLARQKKNITVS</sequence>
<evidence type="ECO:0000256" key="1">
    <source>
        <dbReference type="SAM" id="Coils"/>
    </source>
</evidence>
<protein>
    <recommendedName>
        <fullName evidence="6">Lantibiotic dehydratase</fullName>
    </recommendedName>
</protein>
<proteinExistence type="predicted"/>